<sequence>MHSKVMMPLAKALDVLQSERMGFLGVWVPTISILLEKMEAKKQESQLHHCTPLIDEVIRGIKKRLEYIFEDPRLLKASAAHPMFRLAYIPSHKKAEVVSELKAEVHQLQTQSSSDVQTDGDNQDDGDAVMGFFPSRRLAIERNEVDIYLQSSETKRAHAFQNLPVMKKVFLKYNTGLPASAACERLFSVGKDIFRPKRNRLSDDTFEKLLLCRVNKHLLSG</sequence>
<evidence type="ECO:0008006" key="3">
    <source>
        <dbReference type="Google" id="ProtNLM"/>
    </source>
</evidence>
<dbReference type="EMBL" id="JBHFQA010000006">
    <property type="protein sequence ID" value="KAL2096903.1"/>
    <property type="molecule type" value="Genomic_DNA"/>
</dbReference>
<organism evidence="1 2">
    <name type="scientific">Coilia grayii</name>
    <name type="common">Gray's grenadier anchovy</name>
    <dbReference type="NCBI Taxonomy" id="363190"/>
    <lineage>
        <taxon>Eukaryota</taxon>
        <taxon>Metazoa</taxon>
        <taxon>Chordata</taxon>
        <taxon>Craniata</taxon>
        <taxon>Vertebrata</taxon>
        <taxon>Euteleostomi</taxon>
        <taxon>Actinopterygii</taxon>
        <taxon>Neopterygii</taxon>
        <taxon>Teleostei</taxon>
        <taxon>Clupei</taxon>
        <taxon>Clupeiformes</taxon>
        <taxon>Clupeoidei</taxon>
        <taxon>Engraulidae</taxon>
        <taxon>Coilinae</taxon>
        <taxon>Coilia</taxon>
    </lineage>
</organism>
<dbReference type="Proteomes" id="UP001591681">
    <property type="component" value="Unassembled WGS sequence"/>
</dbReference>
<dbReference type="AlphaFoldDB" id="A0ABD1KDJ0"/>
<accession>A0ABD1KDJ0</accession>
<protein>
    <recommendedName>
        <fullName evidence="3">HAT C-terminal dimerisation domain-containing protein</fullName>
    </recommendedName>
</protein>
<reference evidence="1 2" key="1">
    <citation type="submission" date="2024-09" db="EMBL/GenBank/DDBJ databases">
        <title>A chromosome-level genome assembly of Gray's grenadier anchovy, Coilia grayii.</title>
        <authorList>
            <person name="Fu Z."/>
        </authorList>
    </citation>
    <scope>NUCLEOTIDE SEQUENCE [LARGE SCALE GENOMIC DNA]</scope>
    <source>
        <strain evidence="1">G4</strain>
        <tissue evidence="1">Muscle</tissue>
    </source>
</reference>
<evidence type="ECO:0000313" key="1">
    <source>
        <dbReference type="EMBL" id="KAL2096903.1"/>
    </source>
</evidence>
<keyword evidence="2" id="KW-1185">Reference proteome</keyword>
<gene>
    <name evidence="1" type="ORF">ACEWY4_006110</name>
</gene>
<dbReference type="SUPFAM" id="SSF53098">
    <property type="entry name" value="Ribonuclease H-like"/>
    <property type="match status" value="1"/>
</dbReference>
<proteinExistence type="predicted"/>
<name>A0ABD1KDJ0_9TELE</name>
<evidence type="ECO:0000313" key="2">
    <source>
        <dbReference type="Proteomes" id="UP001591681"/>
    </source>
</evidence>
<dbReference type="InterPro" id="IPR012337">
    <property type="entry name" value="RNaseH-like_sf"/>
</dbReference>
<comment type="caution">
    <text evidence="1">The sequence shown here is derived from an EMBL/GenBank/DDBJ whole genome shotgun (WGS) entry which is preliminary data.</text>
</comment>